<reference evidence="3" key="2">
    <citation type="submission" date="2020-09" db="EMBL/GenBank/DDBJ databases">
        <authorList>
            <person name="Sun Q."/>
            <person name="Zhou Y."/>
        </authorList>
    </citation>
    <scope>NUCLEOTIDE SEQUENCE</scope>
    <source>
        <strain evidence="3">CGMCC 1.12181</strain>
    </source>
</reference>
<dbReference type="Gene3D" id="3.40.50.720">
    <property type="entry name" value="NAD(P)-binding Rossmann-like Domain"/>
    <property type="match status" value="1"/>
</dbReference>
<dbReference type="InterPro" id="IPR011294">
    <property type="entry name" value="3-OHbutyrate_DH"/>
</dbReference>
<name>A0A917FPE5_9GAMM</name>
<protein>
    <submittedName>
        <fullName evidence="3">3-hydroxybutyrate dehydrogenase</fullName>
    </submittedName>
</protein>
<evidence type="ECO:0000256" key="1">
    <source>
        <dbReference type="ARBA" id="ARBA00006484"/>
    </source>
</evidence>
<comment type="caution">
    <text evidence="3">The sequence shown here is derived from an EMBL/GenBank/DDBJ whole genome shotgun (WGS) entry which is preliminary data.</text>
</comment>
<dbReference type="RefSeq" id="WP_188364837.1">
    <property type="nucleotide sequence ID" value="NZ_BAABJF010000015.1"/>
</dbReference>
<dbReference type="PANTHER" id="PTHR42879:SF2">
    <property type="entry name" value="3-OXOACYL-[ACYL-CARRIER-PROTEIN] REDUCTASE FABG"/>
    <property type="match status" value="1"/>
</dbReference>
<dbReference type="InterPro" id="IPR002347">
    <property type="entry name" value="SDR_fam"/>
</dbReference>
<sequence length="256" mass="27693">MNKKAKQVLITGASGGIGLAIGRHLAKENQVILSDYNLDSLTETQQQLKQQGLDVDIMQLDVCNDNHLTALKARAENKGIDVLVNNAGIQYVSPLEEFPREKWQQLINVMLMGPAMTTQAVLPSMKANNFGRIINIGSVHSLVASAYKSAYISAKHGLLGLAKTLALEVADFDITINTLCPGYVDTAMVRDQISQQAKAHGISEDEVVEKIMLKHMPKKQFVSVEELAGTAAFLISPAARNITAQAIALDGGWTAQ</sequence>
<evidence type="ECO:0000313" key="3">
    <source>
        <dbReference type="EMBL" id="GGF92658.1"/>
    </source>
</evidence>
<dbReference type="Proteomes" id="UP000605253">
    <property type="component" value="Unassembled WGS sequence"/>
</dbReference>
<dbReference type="NCBIfam" id="TIGR01963">
    <property type="entry name" value="PHB_DH"/>
    <property type="match status" value="1"/>
</dbReference>
<dbReference type="PRINTS" id="PR00081">
    <property type="entry name" value="GDHRDH"/>
</dbReference>
<proteinExistence type="inferred from homology"/>
<dbReference type="InterPro" id="IPR050259">
    <property type="entry name" value="SDR"/>
</dbReference>
<dbReference type="PANTHER" id="PTHR42879">
    <property type="entry name" value="3-OXOACYL-(ACYL-CARRIER-PROTEIN) REDUCTASE"/>
    <property type="match status" value="1"/>
</dbReference>
<dbReference type="AlphaFoldDB" id="A0A917FPE5"/>
<dbReference type="EMBL" id="BMEO01000004">
    <property type="protein sequence ID" value="GGF92658.1"/>
    <property type="molecule type" value="Genomic_DNA"/>
</dbReference>
<accession>A0A917FPE5</accession>
<dbReference type="PRINTS" id="PR00080">
    <property type="entry name" value="SDRFAMILY"/>
</dbReference>
<gene>
    <name evidence="3" type="primary">hbdH1</name>
    <name evidence="3" type="ORF">GCM10011365_12380</name>
</gene>
<keyword evidence="4" id="KW-1185">Reference proteome</keyword>
<dbReference type="GO" id="GO:0003858">
    <property type="term" value="F:3-hydroxybutyrate dehydrogenase activity"/>
    <property type="evidence" value="ECO:0007669"/>
    <property type="project" value="InterPro"/>
</dbReference>
<comment type="similarity">
    <text evidence="1 2">Belongs to the short-chain dehydrogenases/reductases (SDR) family.</text>
</comment>
<dbReference type="NCBIfam" id="NF009093">
    <property type="entry name" value="PRK12429.1"/>
    <property type="match status" value="1"/>
</dbReference>
<evidence type="ECO:0000313" key="4">
    <source>
        <dbReference type="Proteomes" id="UP000605253"/>
    </source>
</evidence>
<dbReference type="SUPFAM" id="SSF51735">
    <property type="entry name" value="NAD(P)-binding Rossmann-fold domains"/>
    <property type="match status" value="1"/>
</dbReference>
<organism evidence="3 4">
    <name type="scientific">Marinicella pacifica</name>
    <dbReference type="NCBI Taxonomy" id="1171543"/>
    <lineage>
        <taxon>Bacteria</taxon>
        <taxon>Pseudomonadati</taxon>
        <taxon>Pseudomonadota</taxon>
        <taxon>Gammaproteobacteria</taxon>
        <taxon>Lysobacterales</taxon>
        <taxon>Marinicellaceae</taxon>
        <taxon>Marinicella</taxon>
    </lineage>
</organism>
<dbReference type="Pfam" id="PF00106">
    <property type="entry name" value="adh_short"/>
    <property type="match status" value="1"/>
</dbReference>
<dbReference type="InterPro" id="IPR036291">
    <property type="entry name" value="NAD(P)-bd_dom_sf"/>
</dbReference>
<evidence type="ECO:0000256" key="2">
    <source>
        <dbReference type="RuleBase" id="RU000363"/>
    </source>
</evidence>
<dbReference type="FunFam" id="3.40.50.720:FF:000084">
    <property type="entry name" value="Short-chain dehydrogenase reductase"/>
    <property type="match status" value="1"/>
</dbReference>
<reference evidence="3" key="1">
    <citation type="journal article" date="2014" name="Int. J. Syst. Evol. Microbiol.">
        <title>Complete genome sequence of Corynebacterium casei LMG S-19264T (=DSM 44701T), isolated from a smear-ripened cheese.</title>
        <authorList>
            <consortium name="US DOE Joint Genome Institute (JGI-PGF)"/>
            <person name="Walter F."/>
            <person name="Albersmeier A."/>
            <person name="Kalinowski J."/>
            <person name="Ruckert C."/>
        </authorList>
    </citation>
    <scope>NUCLEOTIDE SEQUENCE</scope>
    <source>
        <strain evidence="3">CGMCC 1.12181</strain>
    </source>
</reference>